<evidence type="ECO:0000256" key="4">
    <source>
        <dbReference type="SAM" id="Phobius"/>
    </source>
</evidence>
<dbReference type="Proteomes" id="UP000068137">
    <property type="component" value="Chromosome"/>
</dbReference>
<organism evidence="6 8">
    <name type="scientific">Lawsonella clevelandensis</name>
    <dbReference type="NCBI Taxonomy" id="1528099"/>
    <lineage>
        <taxon>Bacteria</taxon>
        <taxon>Bacillati</taxon>
        <taxon>Actinomycetota</taxon>
        <taxon>Actinomycetes</taxon>
        <taxon>Mycobacteriales</taxon>
        <taxon>Lawsonellaceae</taxon>
        <taxon>Lawsonella</taxon>
    </lineage>
</organism>
<evidence type="ECO:0000313" key="8">
    <source>
        <dbReference type="Proteomes" id="UP000068137"/>
    </source>
</evidence>
<dbReference type="InterPro" id="IPR029000">
    <property type="entry name" value="Cyclophilin-like_dom_sf"/>
</dbReference>
<dbReference type="Pfam" id="PF00160">
    <property type="entry name" value="Pro_isomerase"/>
    <property type="match status" value="1"/>
</dbReference>
<dbReference type="InterPro" id="IPR044666">
    <property type="entry name" value="Cyclophilin_A-like"/>
</dbReference>
<evidence type="ECO:0000313" key="7">
    <source>
        <dbReference type="EMBL" id="VHN99605.1"/>
    </source>
</evidence>
<proteinExistence type="predicted"/>
<gene>
    <name evidence="7" type="primary">ppiB</name>
    <name evidence="6" type="ORF">AL705_00510</name>
    <name evidence="7" type="ORF">LC603019_00107</name>
</gene>
<dbReference type="RefSeq" id="WP_053961346.1">
    <property type="nucleotide sequence ID" value="NZ_CAJPTR010000002.1"/>
</dbReference>
<keyword evidence="4" id="KW-0472">Membrane</keyword>
<keyword evidence="9" id="KW-1185">Reference proteome</keyword>
<comment type="function">
    <text evidence="1">PPIases accelerate the folding of proteins. It catalyzes the cis-trans isomerization of proline imidic peptide bonds in oligopeptides.</text>
</comment>
<dbReference type="PATRIC" id="fig|1528099.3.peg.107"/>
<evidence type="ECO:0000313" key="6">
    <source>
        <dbReference type="EMBL" id="ALE18461.1"/>
    </source>
</evidence>
<accession>A0A0M4MYT1</accession>
<sequence length="392" mass="42223">MAVYDKNNTGAGDKPEDKLDSMVEAGENVASADDAAAKAAQRRIAARERLEAKIAEDAAAERRRRRNIALIITSIVVVIALIVAIVLIVNKVKDDKAREEAAEAAKWASCQWGPSEEVPDLVKAYTDQKKQLEDQWKQMQSQLAQEDATQQEETRKQYNERIAQIDAQLAYAPTVKNLLDTKSRKVAAPVNGTYPRTGKTITTLKTSAGDLQVNLIHRHAACNDAAFKKLIEAKYFNNTPCHRMTNSQGFNVIQCGDPTGTGMGGPGFYSVDERPDYLITAAGEEAGMQAQTVTYPKGTVAVANSGPNTGGGQFFIVLADSQLPPNYTVVGTVATKDYPVLDKIKGYGVTVAPGTVAPSDGKVTDGAPATPVEIESWSVVKTVGVEQPKKKD</sequence>
<dbReference type="PANTHER" id="PTHR45625">
    <property type="entry name" value="PEPTIDYL-PROLYL CIS-TRANS ISOMERASE-RELATED"/>
    <property type="match status" value="1"/>
</dbReference>
<evidence type="ECO:0000256" key="1">
    <source>
        <dbReference type="ARBA" id="ARBA00002388"/>
    </source>
</evidence>
<feature type="region of interest" description="Disordered" evidence="3">
    <location>
        <begin position="1"/>
        <end position="25"/>
    </location>
</feature>
<dbReference type="PROSITE" id="PS50072">
    <property type="entry name" value="CSA_PPIASE_2"/>
    <property type="match status" value="1"/>
</dbReference>
<dbReference type="KEGG" id="cbq:AL705_00510"/>
<feature type="transmembrane region" description="Helical" evidence="4">
    <location>
        <begin position="68"/>
        <end position="89"/>
    </location>
</feature>
<dbReference type="AlphaFoldDB" id="A0A0M4MYT1"/>
<dbReference type="GO" id="GO:0003755">
    <property type="term" value="F:peptidyl-prolyl cis-trans isomerase activity"/>
    <property type="evidence" value="ECO:0007669"/>
    <property type="project" value="InterPro"/>
</dbReference>
<dbReference type="SUPFAM" id="SSF50891">
    <property type="entry name" value="Cyclophilin-like"/>
    <property type="match status" value="1"/>
</dbReference>
<feature type="domain" description="PPIase cyclophilin-type" evidence="5">
    <location>
        <begin position="201"/>
        <end position="379"/>
    </location>
</feature>
<reference evidence="6 8" key="1">
    <citation type="journal article" date="2015" name="Genome Announc.">
        <title>Complete Genome Sequences for Two Strains of a Novel Fastidious, Partially Acid-Fast, Gram-Positive Corynebacterineae Bacterium, Derived from Human Clinical Samples.</title>
        <authorList>
            <person name="Nicholson A.C."/>
            <person name="Bell M."/>
            <person name="Humrighouse B.W."/>
            <person name="McQuiston J.R."/>
        </authorList>
    </citation>
    <scope>NUCLEOTIDE SEQUENCE [LARGE SCALE GENOMIC DNA]</scope>
    <source>
        <strain evidence="6 8">X1698</strain>
    </source>
</reference>
<dbReference type="EMBL" id="CP012390">
    <property type="protein sequence ID" value="ALE18461.1"/>
    <property type="molecule type" value="Genomic_DNA"/>
</dbReference>
<dbReference type="STRING" id="1528099.AL705_00510"/>
<keyword evidence="7" id="KW-0413">Isomerase</keyword>
<evidence type="ECO:0000256" key="3">
    <source>
        <dbReference type="SAM" id="MobiDB-lite"/>
    </source>
</evidence>
<evidence type="ECO:0000256" key="2">
    <source>
        <dbReference type="SAM" id="Coils"/>
    </source>
</evidence>
<feature type="compositionally biased region" description="Polar residues" evidence="3">
    <location>
        <begin position="1"/>
        <end position="10"/>
    </location>
</feature>
<dbReference type="EMBL" id="LR584267">
    <property type="protein sequence ID" value="VHN99605.1"/>
    <property type="molecule type" value="Genomic_DNA"/>
</dbReference>
<keyword evidence="4" id="KW-1133">Transmembrane helix</keyword>
<dbReference type="PANTHER" id="PTHR45625:SF3">
    <property type="entry name" value="PEPTIDYL-PROLYL CIS-TRANS ISOMERASE B-RELATED"/>
    <property type="match status" value="1"/>
</dbReference>
<keyword evidence="4" id="KW-0812">Transmembrane</keyword>
<dbReference type="GeneID" id="84894115"/>
<dbReference type="Proteomes" id="UP000324288">
    <property type="component" value="Chromosome"/>
</dbReference>
<feature type="coiled-coil region" evidence="2">
    <location>
        <begin position="122"/>
        <end position="168"/>
    </location>
</feature>
<evidence type="ECO:0000259" key="5">
    <source>
        <dbReference type="PROSITE" id="PS50072"/>
    </source>
</evidence>
<protein>
    <submittedName>
        <fullName evidence="7">Putative peptidyl-prolyl cis-trans isomerase B</fullName>
    </submittedName>
</protein>
<name>A0A0M4MYT1_9ACTN</name>
<dbReference type="Gene3D" id="2.40.100.10">
    <property type="entry name" value="Cyclophilin-like"/>
    <property type="match status" value="1"/>
</dbReference>
<evidence type="ECO:0000313" key="9">
    <source>
        <dbReference type="Proteomes" id="UP000324288"/>
    </source>
</evidence>
<dbReference type="OrthoDB" id="5507614at2"/>
<dbReference type="InterPro" id="IPR002130">
    <property type="entry name" value="Cyclophilin-type_PPIase_dom"/>
</dbReference>
<reference evidence="6" key="2">
    <citation type="journal article" date="2016" name="Int. J. Syst. Evol. Microbiol.">
        <title>Lawsonella clevelandensis gen. nov., sp. nov., a new member of the suborder Corynebacterineae isolated from human abscesses.</title>
        <authorList>
            <person name="Bell M.E."/>
            <person name="Bernard K.A."/>
            <person name="Harrington S.M."/>
            <person name="Patel N.B."/>
            <person name="Tucker T.A."/>
            <person name="Metcalfe M.G."/>
            <person name="McQuiston J.R."/>
        </authorList>
    </citation>
    <scope>NUCLEOTIDE SEQUENCE</scope>
    <source>
        <strain evidence="6">X1698</strain>
    </source>
</reference>
<reference evidence="7 9" key="3">
    <citation type="submission" date="2019-04" db="EMBL/GenBank/DDBJ databases">
        <authorList>
            <person name="Seth-Smith MB H."/>
            <person name="Seth-Smith H."/>
        </authorList>
    </citation>
    <scope>NUCLEOTIDE SEQUENCE [LARGE SCALE GENOMIC DNA]</scope>
    <source>
        <strain evidence="7">USB-603019</strain>
    </source>
</reference>
<keyword evidence="2" id="KW-0175">Coiled coil</keyword>